<protein>
    <submittedName>
        <fullName evidence="2">Glycerophosphodiester phosphodiesterase</fullName>
    </submittedName>
</protein>
<feature type="domain" description="GP-PDE" evidence="1">
    <location>
        <begin position="3"/>
        <end position="225"/>
    </location>
</feature>
<dbReference type="GO" id="GO:0006629">
    <property type="term" value="P:lipid metabolic process"/>
    <property type="evidence" value="ECO:0007669"/>
    <property type="project" value="InterPro"/>
</dbReference>
<reference evidence="2 3" key="1">
    <citation type="submission" date="2018-05" db="EMBL/GenBank/DDBJ databases">
        <title>Complete Genome Sequence of Deinococcus sp. strain 17bor-2.</title>
        <authorList>
            <person name="Srinivasan S."/>
        </authorList>
    </citation>
    <scope>NUCLEOTIDE SEQUENCE [LARGE SCALE GENOMIC DNA]</scope>
    <source>
        <strain evidence="2 3">17bor-2</strain>
    </source>
</reference>
<dbReference type="PROSITE" id="PS51704">
    <property type="entry name" value="GP_PDE"/>
    <property type="match status" value="1"/>
</dbReference>
<evidence type="ECO:0000313" key="2">
    <source>
        <dbReference type="EMBL" id="AWN22898.1"/>
    </source>
</evidence>
<dbReference type="KEGG" id="dez:DKM44_06360"/>
<accession>A0A2Z3JMI6</accession>
<evidence type="ECO:0000313" key="3">
    <source>
        <dbReference type="Proteomes" id="UP000245368"/>
    </source>
</evidence>
<sequence>MTPLLLGHRGTPRLHPENSLAGFQAALDAGLDGVELDVRRLGDGGLVICHDPQLKDGRKLDTLSRAELPAHVPLLPDVLAWAAESGAYLNVEIKPELGRGDGRVEETLDLIRAYGLAGQVIVSSFSPLQLLQAKQHAPSIERGFLYHRPYQIGCDLVLEVGRKLAVTALHPHFSLITPALMDTARREGWRVNTWTVNDAAEGRRLLELGVSGLIGDLPDVLLEAGREGRSASQSGEDRVR</sequence>
<dbReference type="SUPFAM" id="SSF51695">
    <property type="entry name" value="PLC-like phosphodiesterases"/>
    <property type="match status" value="1"/>
</dbReference>
<dbReference type="Proteomes" id="UP000245368">
    <property type="component" value="Chromosome"/>
</dbReference>
<keyword evidence="3" id="KW-1185">Reference proteome</keyword>
<dbReference type="InterPro" id="IPR017946">
    <property type="entry name" value="PLC-like_Pdiesterase_TIM-brl"/>
</dbReference>
<dbReference type="Pfam" id="PF03009">
    <property type="entry name" value="GDPD"/>
    <property type="match status" value="1"/>
</dbReference>
<evidence type="ECO:0000259" key="1">
    <source>
        <dbReference type="PROSITE" id="PS51704"/>
    </source>
</evidence>
<dbReference type="RefSeq" id="WP_109826250.1">
    <property type="nucleotide sequence ID" value="NZ_CP029494.1"/>
</dbReference>
<dbReference type="EMBL" id="CP029494">
    <property type="protein sequence ID" value="AWN22898.1"/>
    <property type="molecule type" value="Genomic_DNA"/>
</dbReference>
<dbReference type="PANTHER" id="PTHR46211">
    <property type="entry name" value="GLYCEROPHOSPHORYL DIESTER PHOSPHODIESTERASE"/>
    <property type="match status" value="1"/>
</dbReference>
<dbReference type="GO" id="GO:0008081">
    <property type="term" value="F:phosphoric diester hydrolase activity"/>
    <property type="evidence" value="ECO:0007669"/>
    <property type="project" value="InterPro"/>
</dbReference>
<dbReference type="InterPro" id="IPR030395">
    <property type="entry name" value="GP_PDE_dom"/>
</dbReference>
<gene>
    <name evidence="2" type="ORF">DKM44_06360</name>
</gene>
<organism evidence="2 3">
    <name type="scientific">Deinococcus irradiatisoli</name>
    <dbReference type="NCBI Taxonomy" id="2202254"/>
    <lineage>
        <taxon>Bacteria</taxon>
        <taxon>Thermotogati</taxon>
        <taxon>Deinococcota</taxon>
        <taxon>Deinococci</taxon>
        <taxon>Deinococcales</taxon>
        <taxon>Deinococcaceae</taxon>
        <taxon>Deinococcus</taxon>
    </lineage>
</organism>
<proteinExistence type="predicted"/>
<dbReference type="Gene3D" id="3.20.20.190">
    <property type="entry name" value="Phosphatidylinositol (PI) phosphodiesterase"/>
    <property type="match status" value="1"/>
</dbReference>
<dbReference type="CDD" id="cd08556">
    <property type="entry name" value="GDPD"/>
    <property type="match status" value="1"/>
</dbReference>
<dbReference type="AlphaFoldDB" id="A0A2Z3JMI6"/>
<name>A0A2Z3JMI6_9DEIO</name>
<dbReference type="OrthoDB" id="384721at2"/>
<dbReference type="PANTHER" id="PTHR46211:SF1">
    <property type="entry name" value="GLYCEROPHOSPHODIESTER PHOSPHODIESTERASE, CYTOPLASMIC"/>
    <property type="match status" value="1"/>
</dbReference>